<organism evidence="2 3">
    <name type="scientific">Coptis chinensis</name>
    <dbReference type="NCBI Taxonomy" id="261450"/>
    <lineage>
        <taxon>Eukaryota</taxon>
        <taxon>Viridiplantae</taxon>
        <taxon>Streptophyta</taxon>
        <taxon>Embryophyta</taxon>
        <taxon>Tracheophyta</taxon>
        <taxon>Spermatophyta</taxon>
        <taxon>Magnoliopsida</taxon>
        <taxon>Ranunculales</taxon>
        <taxon>Ranunculaceae</taxon>
        <taxon>Coptidoideae</taxon>
        <taxon>Coptis</taxon>
    </lineage>
</organism>
<evidence type="ECO:0000313" key="3">
    <source>
        <dbReference type="Proteomes" id="UP000631114"/>
    </source>
</evidence>
<dbReference type="OrthoDB" id="1934862at2759"/>
<reference evidence="2 3" key="1">
    <citation type="submission" date="2020-10" db="EMBL/GenBank/DDBJ databases">
        <title>The Coptis chinensis genome and diversification of protoberbering-type alkaloids.</title>
        <authorList>
            <person name="Wang B."/>
            <person name="Shu S."/>
            <person name="Song C."/>
            <person name="Liu Y."/>
        </authorList>
    </citation>
    <scope>NUCLEOTIDE SEQUENCE [LARGE SCALE GENOMIC DNA]</scope>
    <source>
        <strain evidence="2">HL-2020</strain>
        <tissue evidence="2">Leaf</tissue>
    </source>
</reference>
<dbReference type="CDD" id="cd00303">
    <property type="entry name" value="retropepsin_like"/>
    <property type="match status" value="1"/>
</dbReference>
<protein>
    <submittedName>
        <fullName evidence="2">Uncharacterized protein</fullName>
    </submittedName>
</protein>
<feature type="region of interest" description="Disordered" evidence="1">
    <location>
        <begin position="1"/>
        <end position="32"/>
    </location>
</feature>
<dbReference type="Proteomes" id="UP000631114">
    <property type="component" value="Unassembled WGS sequence"/>
</dbReference>
<gene>
    <name evidence="2" type="ORF">IFM89_039877</name>
</gene>
<dbReference type="EMBL" id="JADFTS010000064">
    <property type="protein sequence ID" value="KAF9586900.1"/>
    <property type="molecule type" value="Genomic_DNA"/>
</dbReference>
<name>A0A835LA89_9MAGN</name>
<sequence length="75" mass="8272">MGLPSGSQTPIDVEHSTNGLRQRTPVDMDDSVANGDKTVCRAICNKLKWEMQGHMFEDNIRLLPLGGCDMVLGRD</sequence>
<evidence type="ECO:0000313" key="2">
    <source>
        <dbReference type="EMBL" id="KAF9586900.1"/>
    </source>
</evidence>
<feature type="compositionally biased region" description="Polar residues" evidence="1">
    <location>
        <begin position="1"/>
        <end position="21"/>
    </location>
</feature>
<evidence type="ECO:0000256" key="1">
    <source>
        <dbReference type="SAM" id="MobiDB-lite"/>
    </source>
</evidence>
<keyword evidence="3" id="KW-1185">Reference proteome</keyword>
<comment type="caution">
    <text evidence="2">The sequence shown here is derived from an EMBL/GenBank/DDBJ whole genome shotgun (WGS) entry which is preliminary data.</text>
</comment>
<dbReference type="AlphaFoldDB" id="A0A835LA89"/>
<accession>A0A835LA89</accession>
<proteinExistence type="predicted"/>